<dbReference type="GO" id="GO:0003724">
    <property type="term" value="F:RNA helicase activity"/>
    <property type="evidence" value="ECO:0007669"/>
    <property type="project" value="UniProtKB-EC"/>
</dbReference>
<dbReference type="InterPro" id="IPR011545">
    <property type="entry name" value="DEAD/DEAH_box_helicase_dom"/>
</dbReference>
<dbReference type="InterPro" id="IPR027417">
    <property type="entry name" value="P-loop_NTPase"/>
</dbReference>
<keyword evidence="1 7" id="KW-0547">Nucleotide-binding</keyword>
<dbReference type="Gene3D" id="3.40.50.300">
    <property type="entry name" value="P-loop containing nucleotide triphosphate hydrolases"/>
    <property type="match status" value="2"/>
</dbReference>
<evidence type="ECO:0000313" key="14">
    <source>
        <dbReference type="Proteomes" id="UP000007264"/>
    </source>
</evidence>
<feature type="domain" description="DEAD-box RNA helicase Q" evidence="12">
    <location>
        <begin position="41"/>
        <end position="69"/>
    </location>
</feature>
<name>I0YRJ9_COCSC</name>
<dbReference type="PROSITE" id="PS51195">
    <property type="entry name" value="Q_MOTIF"/>
    <property type="match status" value="1"/>
</dbReference>
<evidence type="ECO:0000313" key="13">
    <source>
        <dbReference type="EMBL" id="EIE21018.1"/>
    </source>
</evidence>
<dbReference type="EC" id="3.6.4.13" evidence="8"/>
<dbReference type="GeneID" id="17039000"/>
<dbReference type="AlphaFoldDB" id="I0YRJ9"/>
<evidence type="ECO:0000256" key="3">
    <source>
        <dbReference type="ARBA" id="ARBA00022806"/>
    </source>
</evidence>
<evidence type="ECO:0000256" key="9">
    <source>
        <dbReference type="SAM" id="MobiDB-lite"/>
    </source>
</evidence>
<dbReference type="GO" id="GO:0005524">
    <property type="term" value="F:ATP binding"/>
    <property type="evidence" value="ECO:0007669"/>
    <property type="project" value="UniProtKB-UniRule"/>
</dbReference>
<sequence length="460" mass="49537">MFSLTSAEEPSKPKKKKAKTSAAAATEARKPVSGVSAADVSAWEGLGLGPGVLGAIGGLGFGEPTPIQRECLLPAIRDRRDVIGAAQTGSGKTLAFGLPILQLKGRKGGGLLRALILAPTRELAMQVSEHLQAVAKPVGVWVAPIVGGISPPKQARLLGRRPAIVVATPGRLWELMRLGEPHLADLTGLSFLVLDEADRMVQQGHFQELTCIAHEACPADLLHASFASKETTLMDRMPFRPKPKIVDLTSERKLADKARSLLTFAAPLSEEERDEVLYYLLAAHPGRTLVFVNAVSTARRVAALLKLLKMPSSALHAGMQQRARLKALERFRADDTAVLVASDVAARGLDIPGVRCVVHYQIPASADVYVHRSGRTARAAQDGLAVALVTPREAPRFAALLRVSQDFWGVDCAVHTVILTSLLTQITGTFGEQDMYIYSAVLQHALVFLVSLHPMWRNMI</sequence>
<dbReference type="InterPro" id="IPR014001">
    <property type="entry name" value="Helicase_ATP-bd"/>
</dbReference>
<dbReference type="STRING" id="574566.I0YRJ9"/>
<comment type="similarity">
    <text evidence="7">Belongs to the DEAD box helicase family.</text>
</comment>
<keyword evidence="2 7" id="KW-0378">Hydrolase</keyword>
<accession>I0YRJ9</accession>
<dbReference type="PROSITE" id="PS51194">
    <property type="entry name" value="HELICASE_CTER"/>
    <property type="match status" value="1"/>
</dbReference>
<dbReference type="OrthoDB" id="4310724at2759"/>
<gene>
    <name evidence="13" type="ORF">COCSUDRAFT_17914</name>
</gene>
<proteinExistence type="inferred from homology"/>
<feature type="region of interest" description="Disordered" evidence="9">
    <location>
        <begin position="1"/>
        <end position="28"/>
    </location>
</feature>
<dbReference type="SMART" id="SM00487">
    <property type="entry name" value="DEXDc"/>
    <property type="match status" value="1"/>
</dbReference>
<dbReference type="PROSITE" id="PS00039">
    <property type="entry name" value="DEAD_ATP_HELICASE"/>
    <property type="match status" value="1"/>
</dbReference>
<dbReference type="PANTHER" id="PTHR24031">
    <property type="entry name" value="RNA HELICASE"/>
    <property type="match status" value="1"/>
</dbReference>
<dbReference type="Pfam" id="PF00270">
    <property type="entry name" value="DEAD"/>
    <property type="match status" value="1"/>
</dbReference>
<keyword evidence="5 8" id="KW-0694">RNA-binding</keyword>
<dbReference type="GO" id="GO:0016787">
    <property type="term" value="F:hydrolase activity"/>
    <property type="evidence" value="ECO:0007669"/>
    <property type="project" value="UniProtKB-KW"/>
</dbReference>
<dbReference type="Proteomes" id="UP000007264">
    <property type="component" value="Unassembled WGS sequence"/>
</dbReference>
<reference evidence="13 14" key="1">
    <citation type="journal article" date="2012" name="Genome Biol.">
        <title>The genome of the polar eukaryotic microalga coccomyxa subellipsoidea reveals traits of cold adaptation.</title>
        <authorList>
            <person name="Blanc G."/>
            <person name="Agarkova I."/>
            <person name="Grimwood J."/>
            <person name="Kuo A."/>
            <person name="Brueggeman A."/>
            <person name="Dunigan D."/>
            <person name="Gurnon J."/>
            <person name="Ladunga I."/>
            <person name="Lindquist E."/>
            <person name="Lucas S."/>
            <person name="Pangilinan J."/>
            <person name="Proschold T."/>
            <person name="Salamov A."/>
            <person name="Schmutz J."/>
            <person name="Weeks D."/>
            <person name="Yamada T."/>
            <person name="Claverie J.M."/>
            <person name="Grigoriev I."/>
            <person name="Van Etten J."/>
            <person name="Lomsadze A."/>
            <person name="Borodovsky M."/>
        </authorList>
    </citation>
    <scope>NUCLEOTIDE SEQUENCE [LARGE SCALE GENOMIC DNA]</scope>
    <source>
        <strain evidence="13 14">C-169</strain>
    </source>
</reference>
<protein>
    <recommendedName>
        <fullName evidence="8">ATP-dependent RNA helicase</fullName>
        <ecNumber evidence="8">3.6.4.13</ecNumber>
    </recommendedName>
</protein>
<dbReference type="SMART" id="SM00490">
    <property type="entry name" value="HELICc"/>
    <property type="match status" value="1"/>
</dbReference>
<comment type="function">
    <text evidence="8">RNA helicase.</text>
</comment>
<comment type="domain">
    <text evidence="8">The Q motif is unique to and characteristic of the DEAD box family of RNA helicases and controls ATP binding and hydrolysis.</text>
</comment>
<keyword evidence="4 7" id="KW-0067">ATP-binding</keyword>
<dbReference type="SUPFAM" id="SSF52540">
    <property type="entry name" value="P-loop containing nucleoside triphosphate hydrolases"/>
    <property type="match status" value="1"/>
</dbReference>
<dbReference type="InterPro" id="IPR014014">
    <property type="entry name" value="RNA_helicase_DEAD_Q_motif"/>
</dbReference>
<comment type="caution">
    <text evidence="13">The sequence shown here is derived from an EMBL/GenBank/DDBJ whole genome shotgun (WGS) entry which is preliminary data.</text>
</comment>
<dbReference type="RefSeq" id="XP_005645562.1">
    <property type="nucleotide sequence ID" value="XM_005645505.1"/>
</dbReference>
<dbReference type="EMBL" id="AGSI01000013">
    <property type="protein sequence ID" value="EIE21018.1"/>
    <property type="molecule type" value="Genomic_DNA"/>
</dbReference>
<evidence type="ECO:0000256" key="2">
    <source>
        <dbReference type="ARBA" id="ARBA00022801"/>
    </source>
</evidence>
<dbReference type="Pfam" id="PF00271">
    <property type="entry name" value="Helicase_C"/>
    <property type="match status" value="1"/>
</dbReference>
<evidence type="ECO:0000259" key="12">
    <source>
        <dbReference type="PROSITE" id="PS51195"/>
    </source>
</evidence>
<dbReference type="KEGG" id="csl:COCSUDRAFT_17914"/>
<dbReference type="CDD" id="cd18787">
    <property type="entry name" value="SF2_C_DEAD"/>
    <property type="match status" value="1"/>
</dbReference>
<keyword evidence="3 7" id="KW-0347">Helicase</keyword>
<dbReference type="eggNOG" id="KOG0347">
    <property type="taxonomic scope" value="Eukaryota"/>
</dbReference>
<dbReference type="InterPro" id="IPR001650">
    <property type="entry name" value="Helicase_C-like"/>
</dbReference>
<evidence type="ECO:0000256" key="1">
    <source>
        <dbReference type="ARBA" id="ARBA00022741"/>
    </source>
</evidence>
<evidence type="ECO:0000259" key="11">
    <source>
        <dbReference type="PROSITE" id="PS51194"/>
    </source>
</evidence>
<evidence type="ECO:0000256" key="4">
    <source>
        <dbReference type="ARBA" id="ARBA00022840"/>
    </source>
</evidence>
<evidence type="ECO:0000256" key="6">
    <source>
        <dbReference type="PROSITE-ProRule" id="PRU00552"/>
    </source>
</evidence>
<feature type="short sequence motif" description="Q motif" evidence="6">
    <location>
        <begin position="41"/>
        <end position="69"/>
    </location>
</feature>
<evidence type="ECO:0000259" key="10">
    <source>
        <dbReference type="PROSITE" id="PS51192"/>
    </source>
</evidence>
<evidence type="ECO:0000256" key="8">
    <source>
        <dbReference type="RuleBase" id="RU365068"/>
    </source>
</evidence>
<comment type="catalytic activity">
    <reaction evidence="8">
        <text>ATP + H2O = ADP + phosphate + H(+)</text>
        <dbReference type="Rhea" id="RHEA:13065"/>
        <dbReference type="ChEBI" id="CHEBI:15377"/>
        <dbReference type="ChEBI" id="CHEBI:15378"/>
        <dbReference type="ChEBI" id="CHEBI:30616"/>
        <dbReference type="ChEBI" id="CHEBI:43474"/>
        <dbReference type="ChEBI" id="CHEBI:456216"/>
        <dbReference type="EC" id="3.6.4.13"/>
    </reaction>
</comment>
<dbReference type="GO" id="GO:0003723">
    <property type="term" value="F:RNA binding"/>
    <property type="evidence" value="ECO:0007669"/>
    <property type="project" value="UniProtKB-UniRule"/>
</dbReference>
<dbReference type="PROSITE" id="PS51192">
    <property type="entry name" value="HELICASE_ATP_BIND_1"/>
    <property type="match status" value="1"/>
</dbReference>
<dbReference type="InterPro" id="IPR000629">
    <property type="entry name" value="RNA-helicase_DEAD-box_CS"/>
</dbReference>
<keyword evidence="14" id="KW-1185">Reference proteome</keyword>
<organism evidence="13 14">
    <name type="scientific">Coccomyxa subellipsoidea (strain C-169)</name>
    <name type="common">Green microalga</name>
    <dbReference type="NCBI Taxonomy" id="574566"/>
    <lineage>
        <taxon>Eukaryota</taxon>
        <taxon>Viridiplantae</taxon>
        <taxon>Chlorophyta</taxon>
        <taxon>core chlorophytes</taxon>
        <taxon>Trebouxiophyceae</taxon>
        <taxon>Trebouxiophyceae incertae sedis</taxon>
        <taxon>Coccomyxaceae</taxon>
        <taxon>Coccomyxa</taxon>
        <taxon>Coccomyxa subellipsoidea</taxon>
    </lineage>
</organism>
<evidence type="ECO:0000256" key="7">
    <source>
        <dbReference type="RuleBase" id="RU000492"/>
    </source>
</evidence>
<feature type="domain" description="Helicase C-terminal" evidence="11">
    <location>
        <begin position="272"/>
        <end position="418"/>
    </location>
</feature>
<feature type="domain" description="Helicase ATP-binding" evidence="10">
    <location>
        <begin position="73"/>
        <end position="286"/>
    </location>
</feature>
<evidence type="ECO:0000256" key="5">
    <source>
        <dbReference type="ARBA" id="ARBA00022884"/>
    </source>
</evidence>